<evidence type="ECO:0000256" key="1">
    <source>
        <dbReference type="ARBA" id="ARBA00006484"/>
    </source>
</evidence>
<sequence length="253" mass="26373">MDKMKQFNNKIALVSGAASGIGLAVAKKFAEQGADLFIIDINAEALAKAAAGLNDAGTRVEYQVVDVSDGLQCQQVIEDCIASLGGIDILCNIAGYAKSENFTMLTQQDWLAMVGVNLNSVFFLCHAAMPSLLERGGNIVNMSSTAGLEGQAYNSMYSATKGAVISLTKSLAMEFAGKGVRVNAICPGAVNTPLASKFTFPEGADMALFARMFPLMDAAEAEEIAEAVSFVASDKARYMTGVALPLDGGSSVG</sequence>
<accession>A0ABM9AC46</accession>
<dbReference type="PROSITE" id="PS00061">
    <property type="entry name" value="ADH_SHORT"/>
    <property type="match status" value="1"/>
</dbReference>
<dbReference type="SUPFAM" id="SSF51735">
    <property type="entry name" value="NAD(P)-binding Rossmann-fold domains"/>
    <property type="match status" value="1"/>
</dbReference>
<dbReference type="EMBL" id="CAKLPX010000001">
    <property type="protein sequence ID" value="CAH0990194.1"/>
    <property type="molecule type" value="Genomic_DNA"/>
</dbReference>
<dbReference type="InterPro" id="IPR036291">
    <property type="entry name" value="NAD(P)-bd_dom_sf"/>
</dbReference>
<dbReference type="EC" id="1.1.1.-" evidence="3"/>
<dbReference type="PRINTS" id="PR00080">
    <property type="entry name" value="SDRFAMILY"/>
</dbReference>
<dbReference type="InterPro" id="IPR020904">
    <property type="entry name" value="Sc_DH/Rdtase_CS"/>
</dbReference>
<dbReference type="CDD" id="cd05233">
    <property type="entry name" value="SDR_c"/>
    <property type="match status" value="1"/>
</dbReference>
<dbReference type="Gene3D" id="3.40.50.720">
    <property type="entry name" value="NAD(P)-binding Rossmann-like Domain"/>
    <property type="match status" value="1"/>
</dbReference>
<dbReference type="GO" id="GO:0016491">
    <property type="term" value="F:oxidoreductase activity"/>
    <property type="evidence" value="ECO:0007669"/>
    <property type="project" value="UniProtKB-KW"/>
</dbReference>
<evidence type="ECO:0000256" key="2">
    <source>
        <dbReference type="ARBA" id="ARBA00023002"/>
    </source>
</evidence>
<dbReference type="InterPro" id="IPR051122">
    <property type="entry name" value="SDR_DHRS6-like"/>
</dbReference>
<gene>
    <name evidence="3" type="primary">linX</name>
    <name evidence="3" type="ORF">SIN8267_00286</name>
</gene>
<organism evidence="3 4">
    <name type="scientific">Sinobacterium norvegicum</name>
    <dbReference type="NCBI Taxonomy" id="1641715"/>
    <lineage>
        <taxon>Bacteria</taxon>
        <taxon>Pseudomonadati</taxon>
        <taxon>Pseudomonadota</taxon>
        <taxon>Gammaproteobacteria</taxon>
        <taxon>Cellvibrionales</taxon>
        <taxon>Spongiibacteraceae</taxon>
        <taxon>Sinobacterium</taxon>
    </lineage>
</organism>
<reference evidence="3" key="1">
    <citation type="submission" date="2021-12" db="EMBL/GenBank/DDBJ databases">
        <authorList>
            <person name="Rodrigo-Torres L."/>
            <person name="Arahal R. D."/>
            <person name="Lucena T."/>
        </authorList>
    </citation>
    <scope>NUCLEOTIDE SEQUENCE</scope>
    <source>
        <strain evidence="3">CECT 8267</strain>
    </source>
</reference>
<evidence type="ECO:0000313" key="4">
    <source>
        <dbReference type="Proteomes" id="UP000838100"/>
    </source>
</evidence>
<dbReference type="PANTHER" id="PTHR43477:SF1">
    <property type="entry name" value="DIHYDROANTICAPSIN 7-DEHYDROGENASE"/>
    <property type="match status" value="1"/>
</dbReference>
<proteinExistence type="inferred from homology"/>
<comment type="caution">
    <text evidence="3">The sequence shown here is derived from an EMBL/GenBank/DDBJ whole genome shotgun (WGS) entry which is preliminary data.</text>
</comment>
<comment type="similarity">
    <text evidence="1">Belongs to the short-chain dehydrogenases/reductases (SDR) family.</text>
</comment>
<protein>
    <submittedName>
        <fullName evidence="3">2,5-dichloro-2,5-cyclohexadiene-1,4-diol dehydrogenase LinX</fullName>
        <ecNumber evidence="3">1.1.1.-</ecNumber>
    </submittedName>
</protein>
<dbReference type="RefSeq" id="WP_237442882.1">
    <property type="nucleotide sequence ID" value="NZ_CAKLPX010000001.1"/>
</dbReference>
<keyword evidence="4" id="KW-1185">Reference proteome</keyword>
<name>A0ABM9AC46_9GAMM</name>
<evidence type="ECO:0000313" key="3">
    <source>
        <dbReference type="EMBL" id="CAH0990194.1"/>
    </source>
</evidence>
<dbReference type="Proteomes" id="UP000838100">
    <property type="component" value="Unassembled WGS sequence"/>
</dbReference>
<dbReference type="Pfam" id="PF13561">
    <property type="entry name" value="adh_short_C2"/>
    <property type="match status" value="1"/>
</dbReference>
<dbReference type="PANTHER" id="PTHR43477">
    <property type="entry name" value="DIHYDROANTICAPSIN 7-DEHYDROGENASE"/>
    <property type="match status" value="1"/>
</dbReference>
<dbReference type="PRINTS" id="PR00081">
    <property type="entry name" value="GDHRDH"/>
</dbReference>
<keyword evidence="2 3" id="KW-0560">Oxidoreductase</keyword>
<dbReference type="InterPro" id="IPR002347">
    <property type="entry name" value="SDR_fam"/>
</dbReference>